<accession>W7V223</accession>
<dbReference type="RefSeq" id="WP_019679529.1">
    <property type="nucleotide sequence ID" value="NZ_ATAX01000006.1"/>
</dbReference>
<comment type="caution">
    <text evidence="2">The sequence shown here is derived from an EMBL/GenBank/DDBJ whole genome shotgun (WGS) entry which is preliminary data.</text>
</comment>
<organism evidence="2 3">
    <name type="scientific">Ruminococcus flavefaciens 007c</name>
    <dbReference type="NCBI Taxonomy" id="1341157"/>
    <lineage>
        <taxon>Bacteria</taxon>
        <taxon>Bacillati</taxon>
        <taxon>Bacillota</taxon>
        <taxon>Clostridia</taxon>
        <taxon>Eubacteriales</taxon>
        <taxon>Oscillospiraceae</taxon>
        <taxon>Ruminococcus</taxon>
    </lineage>
</organism>
<keyword evidence="1" id="KW-1133">Transmembrane helix</keyword>
<evidence type="ECO:0000256" key="1">
    <source>
        <dbReference type="SAM" id="Phobius"/>
    </source>
</evidence>
<dbReference type="PATRIC" id="fig|1341157.4.peg.142"/>
<evidence type="ECO:0000313" key="2">
    <source>
        <dbReference type="EMBL" id="EWM55035.1"/>
    </source>
</evidence>
<dbReference type="Proteomes" id="UP000019365">
    <property type="component" value="Unassembled WGS sequence"/>
</dbReference>
<protein>
    <submittedName>
        <fullName evidence="2">Uncharacterized protein</fullName>
    </submittedName>
</protein>
<keyword evidence="1" id="KW-0472">Membrane</keyword>
<feature type="transmembrane region" description="Helical" evidence="1">
    <location>
        <begin position="12"/>
        <end position="31"/>
    </location>
</feature>
<dbReference type="OrthoDB" id="7061124at2"/>
<reference evidence="2 3" key="1">
    <citation type="journal article" date="2014" name="PLoS ONE">
        <title>Rumen cellulosomics: divergent fiber-degrading strategies revealed by comparative genome-wide analysis of six ruminococcal strains.</title>
        <authorList>
            <person name="Dassa B."/>
            <person name="Borovok I."/>
            <person name="Ruimy-Israeli V."/>
            <person name="Lamed R."/>
            <person name="Flint H.J."/>
            <person name="Duncan S.H."/>
            <person name="Henrissat B."/>
            <person name="Coutinho P."/>
            <person name="Morrison M."/>
            <person name="Mosoni P."/>
            <person name="Yeoman C.J."/>
            <person name="White B.A."/>
            <person name="Bayer E.A."/>
        </authorList>
    </citation>
    <scope>NUCLEOTIDE SEQUENCE [LARGE SCALE GENOMIC DNA]</scope>
    <source>
        <strain evidence="2 3">007c</strain>
    </source>
</reference>
<dbReference type="eggNOG" id="ENOG50310V2">
    <property type="taxonomic scope" value="Bacteria"/>
</dbReference>
<feature type="transmembrane region" description="Helical" evidence="1">
    <location>
        <begin position="38"/>
        <end position="65"/>
    </location>
</feature>
<keyword evidence="3" id="KW-1185">Reference proteome</keyword>
<dbReference type="EMBL" id="ATAX01000006">
    <property type="protein sequence ID" value="EWM55035.1"/>
    <property type="molecule type" value="Genomic_DNA"/>
</dbReference>
<evidence type="ECO:0000313" key="3">
    <source>
        <dbReference type="Proteomes" id="UP000019365"/>
    </source>
</evidence>
<name>W7V223_RUMFL</name>
<keyword evidence="1" id="KW-0812">Transmembrane</keyword>
<dbReference type="AlphaFoldDB" id="W7V223"/>
<proteinExistence type="predicted"/>
<gene>
    <name evidence="2" type="ORF">RF007C_05025</name>
</gene>
<sequence length="252" mass="28538">MNRLRKVFKNPVTSLNVITVLLGLIMTLICLKKGLPAIIYNILLSVGCSLIATGIISFITSIFIFNSNEIKEIINEWRLKAIYRTKSEMNKESNKYLDEAKHSIDIIAIGMSNFLSAKGQILKTKSMEGIKIRIISCNNIEMLSQREKDESIDGNTPPIGAMKKEVQELNKWVKNANRSGCHISLKFQNSYPGFSYLKIDDHVFFGANLPLFKSQQNFAFEFQGNGNGGIYLNEYFNTLWNNENICSDDIGF</sequence>